<comment type="similarity">
    <text evidence="1">Belongs to the RPAP1 family.</text>
</comment>
<keyword evidence="6" id="KW-1185">Reference proteome</keyword>
<dbReference type="GO" id="GO:0006366">
    <property type="term" value="P:transcription by RNA polymerase II"/>
    <property type="evidence" value="ECO:0007669"/>
    <property type="project" value="InterPro"/>
</dbReference>
<feature type="region of interest" description="Disordered" evidence="2">
    <location>
        <begin position="128"/>
        <end position="226"/>
    </location>
</feature>
<organism evidence="5 6">
    <name type="scientific">Lomentospora prolificans</name>
    <dbReference type="NCBI Taxonomy" id="41688"/>
    <lineage>
        <taxon>Eukaryota</taxon>
        <taxon>Fungi</taxon>
        <taxon>Dikarya</taxon>
        <taxon>Ascomycota</taxon>
        <taxon>Pezizomycotina</taxon>
        <taxon>Sordariomycetes</taxon>
        <taxon>Hypocreomycetidae</taxon>
        <taxon>Microascales</taxon>
        <taxon>Microascaceae</taxon>
        <taxon>Lomentospora</taxon>
    </lineage>
</organism>
<evidence type="ECO:0000259" key="4">
    <source>
        <dbReference type="Pfam" id="PF08621"/>
    </source>
</evidence>
<evidence type="ECO:0000256" key="2">
    <source>
        <dbReference type="SAM" id="MobiDB-lite"/>
    </source>
</evidence>
<evidence type="ECO:0000259" key="3">
    <source>
        <dbReference type="Pfam" id="PF08620"/>
    </source>
</evidence>
<feature type="region of interest" description="Disordered" evidence="2">
    <location>
        <begin position="1"/>
        <end position="96"/>
    </location>
</feature>
<dbReference type="InterPro" id="IPR013930">
    <property type="entry name" value="RPAP1_N"/>
</dbReference>
<dbReference type="VEuPathDB" id="FungiDB:jhhlp_005719"/>
<evidence type="ECO:0000313" key="6">
    <source>
        <dbReference type="Proteomes" id="UP000233524"/>
    </source>
</evidence>
<evidence type="ECO:0000313" key="5">
    <source>
        <dbReference type="EMBL" id="PKS07119.1"/>
    </source>
</evidence>
<feature type="domain" description="RPAP1 C-terminal" evidence="3">
    <location>
        <begin position="279"/>
        <end position="345"/>
    </location>
</feature>
<name>A0A2N3N3W6_9PEZI</name>
<dbReference type="FunCoup" id="A0A2N3N3W6">
    <property type="interactions" value="137"/>
</dbReference>
<dbReference type="AlphaFoldDB" id="A0A2N3N3W6"/>
<evidence type="ECO:0008006" key="7">
    <source>
        <dbReference type="Google" id="ProtNLM"/>
    </source>
</evidence>
<gene>
    <name evidence="5" type="ORF">jhhlp_005719</name>
</gene>
<dbReference type="Pfam" id="PF08620">
    <property type="entry name" value="RPAP1_C"/>
    <property type="match status" value="1"/>
</dbReference>
<dbReference type="STRING" id="41688.A0A2N3N3W6"/>
<dbReference type="InParanoid" id="A0A2N3N3W6"/>
<proteinExistence type="inferred from homology"/>
<dbReference type="Pfam" id="PF08621">
    <property type="entry name" value="RPAP1_N"/>
    <property type="match status" value="1"/>
</dbReference>
<dbReference type="Proteomes" id="UP000233524">
    <property type="component" value="Unassembled WGS sequence"/>
</dbReference>
<feature type="compositionally biased region" description="Basic and acidic residues" evidence="2">
    <location>
        <begin position="72"/>
        <end position="92"/>
    </location>
</feature>
<accession>A0A2N3N3W6</accession>
<sequence length="411" mass="45141">MSSPLLVSDLVENEAAAPKPLEDSDFQSPASGFPAPKKRAKASAFKQRREAAAAKAKAGSPQPAAANNTPTSEKEFYVSEKRKIDQENKQRIADMSPAELEAARKELMEGLDPTLIERLFKRANLDEGSSSSAFDLNPGQPSDPPPEIKIEDTAKPTPEPVPMPSVKTEPVQSATKQPISKGPNTRPLDEDRPPSELPEDLRPITDFPKSTTHFPSQKDPDLDPSDPDFLESLHKKYFPNLPADPTKLAWMAPLPTENSVADRESPYHPDKESLSTSALRFDFKGRLIPPRLSRKIPVSKGLHHHGLAPEAAGYTIEELCILARSAVPAQRCIAFQVLGRILFRLGNGEWGDDENDPIAMGIWGNIKQGRALDSLSEEAAKEHGHRSSQAYAIEALWLFEKGGWKAKFSGR</sequence>
<evidence type="ECO:0000256" key="1">
    <source>
        <dbReference type="ARBA" id="ARBA00009953"/>
    </source>
</evidence>
<dbReference type="InterPro" id="IPR039913">
    <property type="entry name" value="RPAP1/Rba50"/>
</dbReference>
<dbReference type="EMBL" id="NLAX01000701">
    <property type="protein sequence ID" value="PKS07119.1"/>
    <property type="molecule type" value="Genomic_DNA"/>
</dbReference>
<feature type="compositionally biased region" description="Basic and acidic residues" evidence="2">
    <location>
        <begin position="187"/>
        <end position="203"/>
    </location>
</feature>
<protein>
    <recommendedName>
        <fullName evidence="7">RNA polymerase II-associated protein RBA50</fullName>
    </recommendedName>
</protein>
<dbReference type="InterPro" id="IPR013929">
    <property type="entry name" value="RPAP1_C"/>
</dbReference>
<dbReference type="PANTHER" id="PTHR21483:SF18">
    <property type="entry name" value="RNA POLYMERASE II-ASSOCIATED PROTEIN 1"/>
    <property type="match status" value="1"/>
</dbReference>
<feature type="domain" description="RPAP1 N-terminal" evidence="4">
    <location>
        <begin position="83"/>
        <end position="127"/>
    </location>
</feature>
<comment type="caution">
    <text evidence="5">The sequence shown here is derived from an EMBL/GenBank/DDBJ whole genome shotgun (WGS) entry which is preliminary data.</text>
</comment>
<feature type="compositionally biased region" description="Low complexity" evidence="2">
    <location>
        <begin position="53"/>
        <end position="66"/>
    </location>
</feature>
<reference evidence="5 6" key="1">
    <citation type="journal article" date="2017" name="G3 (Bethesda)">
        <title>First Draft Genome Sequence of the Pathogenic Fungus Lomentospora prolificans (Formerly Scedosporium prolificans).</title>
        <authorList>
            <person name="Luo R."/>
            <person name="Zimin A."/>
            <person name="Workman R."/>
            <person name="Fan Y."/>
            <person name="Pertea G."/>
            <person name="Grossman N."/>
            <person name="Wear M.P."/>
            <person name="Jia B."/>
            <person name="Miller H."/>
            <person name="Casadevall A."/>
            <person name="Timp W."/>
            <person name="Zhang S.X."/>
            <person name="Salzberg S.L."/>
        </authorList>
    </citation>
    <scope>NUCLEOTIDE SEQUENCE [LARGE SCALE GENOMIC DNA]</scope>
    <source>
        <strain evidence="5 6">JHH-5317</strain>
    </source>
</reference>
<dbReference type="OrthoDB" id="348201at2759"/>
<dbReference type="PANTHER" id="PTHR21483">
    <property type="entry name" value="RNA POLYMERASE II-ASSOCIATED PROTEIN 1"/>
    <property type="match status" value="1"/>
</dbReference>